<dbReference type="OrthoDB" id="6040371at2759"/>
<dbReference type="Proteomes" id="UP000678393">
    <property type="component" value="Unassembled WGS sequence"/>
</dbReference>
<proteinExistence type="predicted"/>
<dbReference type="Pfam" id="PF15074">
    <property type="entry name" value="CFAP90"/>
    <property type="match status" value="1"/>
</dbReference>
<protein>
    <submittedName>
        <fullName evidence="1">Uncharacterized protein</fullName>
    </submittedName>
</protein>
<reference evidence="1" key="1">
    <citation type="submission" date="2021-04" db="EMBL/GenBank/DDBJ databases">
        <authorList>
            <consortium name="Molecular Ecology Group"/>
        </authorList>
    </citation>
    <scope>NUCLEOTIDE SEQUENCE</scope>
</reference>
<keyword evidence="2" id="KW-1185">Reference proteome</keyword>
<comment type="caution">
    <text evidence="1">The sequence shown here is derived from an EMBL/GenBank/DDBJ whole genome shotgun (WGS) entry which is preliminary data.</text>
</comment>
<gene>
    <name evidence="1" type="ORF">CUNI_LOCUS743</name>
</gene>
<dbReference type="AlphaFoldDB" id="A0A8S3YI33"/>
<dbReference type="EMBL" id="CAJHNH020000085">
    <property type="protein sequence ID" value="CAG5115185.1"/>
    <property type="molecule type" value="Genomic_DNA"/>
</dbReference>
<evidence type="ECO:0000313" key="2">
    <source>
        <dbReference type="Proteomes" id="UP000678393"/>
    </source>
</evidence>
<organism evidence="1 2">
    <name type="scientific">Candidula unifasciata</name>
    <dbReference type="NCBI Taxonomy" id="100452"/>
    <lineage>
        <taxon>Eukaryota</taxon>
        <taxon>Metazoa</taxon>
        <taxon>Spiralia</taxon>
        <taxon>Lophotrochozoa</taxon>
        <taxon>Mollusca</taxon>
        <taxon>Gastropoda</taxon>
        <taxon>Heterobranchia</taxon>
        <taxon>Euthyneura</taxon>
        <taxon>Panpulmonata</taxon>
        <taxon>Eupulmonata</taxon>
        <taxon>Stylommatophora</taxon>
        <taxon>Helicina</taxon>
        <taxon>Helicoidea</taxon>
        <taxon>Geomitridae</taxon>
        <taxon>Candidula</taxon>
    </lineage>
</organism>
<name>A0A8S3YI33_9EUPU</name>
<sequence>MYLHYQITRLARDQKNHLTRRLCRDSNWPFTGDLSSDEMVCMLDSYFGKRRTPSCIPPRCPYDRLYHNTIGWNQSAIKDTRQNFKECQFSANQEDKQRSVVVCANATYGHYLDRFTDFMFKDHGRVQTCKAFYSHGKISTLPPIEDLNHTHDS</sequence>
<accession>A0A8S3YI33</accession>
<evidence type="ECO:0000313" key="1">
    <source>
        <dbReference type="EMBL" id="CAG5115185.1"/>
    </source>
</evidence>
<dbReference type="InterPro" id="IPR027901">
    <property type="entry name" value="CFAP90"/>
</dbReference>